<dbReference type="PANTHER" id="PTHR45911:SF4">
    <property type="entry name" value="MULTIPLE C2 AND TRANSMEMBRANE DOMAIN-CONTAINING PROTEIN"/>
    <property type="match status" value="1"/>
</dbReference>
<organism evidence="5 6">
    <name type="scientific">Vespula germanica</name>
    <name type="common">German yellow jacket</name>
    <name type="synonym">Paravespula germanica</name>
    <dbReference type="NCBI Taxonomy" id="30212"/>
    <lineage>
        <taxon>Eukaryota</taxon>
        <taxon>Metazoa</taxon>
        <taxon>Ecdysozoa</taxon>
        <taxon>Arthropoda</taxon>
        <taxon>Hexapoda</taxon>
        <taxon>Insecta</taxon>
        <taxon>Pterygota</taxon>
        <taxon>Neoptera</taxon>
        <taxon>Endopterygota</taxon>
        <taxon>Hymenoptera</taxon>
        <taxon>Apocrita</taxon>
        <taxon>Aculeata</taxon>
        <taxon>Vespoidea</taxon>
        <taxon>Vespidae</taxon>
        <taxon>Vespinae</taxon>
        <taxon>Vespula</taxon>
    </lineage>
</organism>
<accession>A0A834K9E1</accession>
<feature type="region of interest" description="Disordered" evidence="3">
    <location>
        <begin position="90"/>
        <end position="149"/>
    </location>
</feature>
<evidence type="ECO:0000256" key="1">
    <source>
        <dbReference type="ARBA" id="ARBA00022723"/>
    </source>
</evidence>
<evidence type="ECO:0000313" key="5">
    <source>
        <dbReference type="EMBL" id="KAF7401591.1"/>
    </source>
</evidence>
<protein>
    <recommendedName>
        <fullName evidence="4">C2 domain-containing protein</fullName>
    </recommendedName>
</protein>
<keyword evidence="1" id="KW-0479">Metal-binding</keyword>
<dbReference type="Pfam" id="PF00168">
    <property type="entry name" value="C2"/>
    <property type="match status" value="1"/>
</dbReference>
<gene>
    <name evidence="5" type="ORF">HZH68_007411</name>
</gene>
<feature type="compositionally biased region" description="Basic residues" evidence="3">
    <location>
        <begin position="93"/>
        <end position="105"/>
    </location>
</feature>
<dbReference type="Gene3D" id="2.60.40.150">
    <property type="entry name" value="C2 domain"/>
    <property type="match status" value="1"/>
</dbReference>
<feature type="compositionally biased region" description="Polar residues" evidence="3">
    <location>
        <begin position="198"/>
        <end position="208"/>
    </location>
</feature>
<evidence type="ECO:0000313" key="6">
    <source>
        <dbReference type="Proteomes" id="UP000617340"/>
    </source>
</evidence>
<dbReference type="AlphaFoldDB" id="A0A834K9E1"/>
<feature type="compositionally biased region" description="Basic and acidic residues" evidence="3">
    <location>
        <begin position="209"/>
        <end position="220"/>
    </location>
</feature>
<reference evidence="5" key="1">
    <citation type="journal article" date="2020" name="G3 (Bethesda)">
        <title>High-Quality Assemblies for Three Invasive Social Wasps from the &lt;i&gt;Vespula&lt;/i&gt; Genus.</title>
        <authorList>
            <person name="Harrop T.W.R."/>
            <person name="Guhlin J."/>
            <person name="McLaughlin G.M."/>
            <person name="Permina E."/>
            <person name="Stockwell P."/>
            <person name="Gilligan J."/>
            <person name="Le Lec M.F."/>
            <person name="Gruber M.A.M."/>
            <person name="Quinn O."/>
            <person name="Lovegrove M."/>
            <person name="Duncan E.J."/>
            <person name="Remnant E.J."/>
            <person name="Van Eeckhoven J."/>
            <person name="Graham B."/>
            <person name="Knapp R.A."/>
            <person name="Langford K.W."/>
            <person name="Kronenberg Z."/>
            <person name="Press M.O."/>
            <person name="Eacker S.M."/>
            <person name="Wilson-Rankin E.E."/>
            <person name="Purcell J."/>
            <person name="Lester P.J."/>
            <person name="Dearden P.K."/>
        </authorList>
    </citation>
    <scope>NUCLEOTIDE SEQUENCE</scope>
    <source>
        <strain evidence="5">Linc-1</strain>
    </source>
</reference>
<feature type="compositionally biased region" description="Polar residues" evidence="3">
    <location>
        <begin position="29"/>
        <end position="41"/>
    </location>
</feature>
<dbReference type="PRINTS" id="PR00360">
    <property type="entry name" value="C2DOMAIN"/>
</dbReference>
<feature type="compositionally biased region" description="Polar residues" evidence="3">
    <location>
        <begin position="112"/>
        <end position="121"/>
    </location>
</feature>
<dbReference type="PROSITE" id="PS50004">
    <property type="entry name" value="C2"/>
    <property type="match status" value="1"/>
</dbReference>
<feature type="region of interest" description="Disordered" evidence="3">
    <location>
        <begin position="1"/>
        <end position="63"/>
    </location>
</feature>
<dbReference type="CDD" id="cd04042">
    <property type="entry name" value="C2A_MCTP_PRT"/>
    <property type="match status" value="1"/>
</dbReference>
<evidence type="ECO:0000256" key="3">
    <source>
        <dbReference type="SAM" id="MobiDB-lite"/>
    </source>
</evidence>
<dbReference type="InterPro" id="IPR035892">
    <property type="entry name" value="C2_domain_sf"/>
</dbReference>
<evidence type="ECO:0000256" key="2">
    <source>
        <dbReference type="ARBA" id="ARBA00022837"/>
    </source>
</evidence>
<dbReference type="Proteomes" id="UP000617340">
    <property type="component" value="Unassembled WGS sequence"/>
</dbReference>
<dbReference type="InterPro" id="IPR000008">
    <property type="entry name" value="C2_dom"/>
</dbReference>
<comment type="caution">
    <text evidence="5">The sequence shown here is derived from an EMBL/GenBank/DDBJ whole genome shotgun (WGS) entry which is preliminary data.</text>
</comment>
<feature type="region of interest" description="Disordered" evidence="3">
    <location>
        <begin position="172"/>
        <end position="225"/>
    </location>
</feature>
<sequence>MSKSVELLAGSEDSEPIPADNTTEERSRLNLNGSRQLSKSATELRDNEIEKLSPSRRGEVGGESGVIHHHRHHRHATSVAQRTHTFFATLKSRWARSRSKERKKSKDGGGVPSTQEATTFKTPGIESDYTADYSSEHSRSSSATQSPARHCLKHPAVLVGNIKNVLSIDKKSSESPLTRVGREKILTLQEDSPGKCSDASSKGSLNRQSFKDVHTSEEARGSMSNQDGAFVQDEIIRRRELALRQHAFFQLRLHIRRGANLMAMDRCGASDPYVKIKSAGRLLHKSRTVHRDLNPVWDESVTLPIEDPFQPLTIKVFDYDWGLQDDFMGAAQLDLTQFDLGYAQDVTLELKDPARPKQHLGEICLTATLWPRNQQEKEQHCNTFSNSIVINLCLENIKIMHKDI</sequence>
<dbReference type="GO" id="GO:0005509">
    <property type="term" value="F:calcium ion binding"/>
    <property type="evidence" value="ECO:0007669"/>
    <property type="project" value="TreeGrafter"/>
</dbReference>
<dbReference type="GO" id="GO:0030672">
    <property type="term" value="C:synaptic vesicle membrane"/>
    <property type="evidence" value="ECO:0007669"/>
    <property type="project" value="TreeGrafter"/>
</dbReference>
<dbReference type="SUPFAM" id="SSF49562">
    <property type="entry name" value="C2 domain (Calcium/lipid-binding domain, CaLB)"/>
    <property type="match status" value="1"/>
</dbReference>
<dbReference type="PANTHER" id="PTHR45911">
    <property type="entry name" value="C2 DOMAIN-CONTAINING PROTEIN"/>
    <property type="match status" value="1"/>
</dbReference>
<feature type="compositionally biased region" description="Basic and acidic residues" evidence="3">
    <location>
        <begin position="42"/>
        <end position="60"/>
    </location>
</feature>
<dbReference type="GO" id="GO:0046928">
    <property type="term" value="P:regulation of neurotransmitter secretion"/>
    <property type="evidence" value="ECO:0007669"/>
    <property type="project" value="TreeGrafter"/>
</dbReference>
<proteinExistence type="predicted"/>
<name>A0A834K9E1_VESGE</name>
<evidence type="ECO:0000259" key="4">
    <source>
        <dbReference type="PROSITE" id="PS50004"/>
    </source>
</evidence>
<dbReference type="SMART" id="SM00239">
    <property type="entry name" value="C2"/>
    <property type="match status" value="1"/>
</dbReference>
<dbReference type="EMBL" id="JACSDZ010000006">
    <property type="protein sequence ID" value="KAF7401591.1"/>
    <property type="molecule type" value="Genomic_DNA"/>
</dbReference>
<keyword evidence="6" id="KW-1185">Reference proteome</keyword>
<keyword evidence="2" id="KW-0106">Calcium</keyword>
<feature type="domain" description="C2" evidence="4">
    <location>
        <begin position="232"/>
        <end position="350"/>
    </location>
</feature>